<dbReference type="EMBL" id="JACBKZ010000003">
    <property type="protein sequence ID" value="KAF5955289.1"/>
    <property type="molecule type" value="Genomic_DNA"/>
</dbReference>
<feature type="compositionally biased region" description="Pro residues" evidence="1">
    <location>
        <begin position="100"/>
        <end position="111"/>
    </location>
</feature>
<feature type="compositionally biased region" description="Polar residues" evidence="1">
    <location>
        <begin position="77"/>
        <end position="87"/>
    </location>
</feature>
<dbReference type="Proteomes" id="UP000593564">
    <property type="component" value="Unassembled WGS sequence"/>
</dbReference>
<comment type="caution">
    <text evidence="2">The sequence shown here is derived from an EMBL/GenBank/DDBJ whole genome shotgun (WGS) entry which is preliminary data.</text>
</comment>
<proteinExistence type="predicted"/>
<evidence type="ECO:0000313" key="3">
    <source>
        <dbReference type="Proteomes" id="UP000593564"/>
    </source>
</evidence>
<evidence type="ECO:0000313" key="2">
    <source>
        <dbReference type="EMBL" id="KAF5955289.1"/>
    </source>
</evidence>
<keyword evidence="3" id="KW-1185">Reference proteome</keyword>
<dbReference type="AlphaFoldDB" id="A0A7J7HRQ2"/>
<evidence type="ECO:0000256" key="1">
    <source>
        <dbReference type="SAM" id="MobiDB-lite"/>
    </source>
</evidence>
<name>A0A7J7HRQ2_CAMSI</name>
<protein>
    <submittedName>
        <fullName evidence="2">Uncharacterized protein</fullName>
    </submittedName>
</protein>
<sequence length="137" mass="14196">MEDKKENTSETKEVTPIVTTTVVHVSNTPRNGCSSSLEGALRAILKCLGLETAAKPEGSSSSCSEEIDKNKVINEPPSCQEQQTSSNPGGGEAAADPPSTTDPPPADPPSTPVEDIAIQRRPPVNSGSGPQTNTNNS</sequence>
<reference evidence="2 3" key="2">
    <citation type="submission" date="2020-07" db="EMBL/GenBank/DDBJ databases">
        <title>Genome assembly of wild tea tree DASZ reveals pedigree and selection history of tea varieties.</title>
        <authorList>
            <person name="Zhang W."/>
        </authorList>
    </citation>
    <scope>NUCLEOTIDE SEQUENCE [LARGE SCALE GENOMIC DNA]</scope>
    <source>
        <strain evidence="3">cv. G240</strain>
        <tissue evidence="2">Leaf</tissue>
    </source>
</reference>
<organism evidence="2 3">
    <name type="scientific">Camellia sinensis</name>
    <name type="common">Tea plant</name>
    <name type="synonym">Thea sinensis</name>
    <dbReference type="NCBI Taxonomy" id="4442"/>
    <lineage>
        <taxon>Eukaryota</taxon>
        <taxon>Viridiplantae</taxon>
        <taxon>Streptophyta</taxon>
        <taxon>Embryophyta</taxon>
        <taxon>Tracheophyta</taxon>
        <taxon>Spermatophyta</taxon>
        <taxon>Magnoliopsida</taxon>
        <taxon>eudicotyledons</taxon>
        <taxon>Gunneridae</taxon>
        <taxon>Pentapetalae</taxon>
        <taxon>asterids</taxon>
        <taxon>Ericales</taxon>
        <taxon>Theaceae</taxon>
        <taxon>Camellia</taxon>
    </lineage>
</organism>
<feature type="region of interest" description="Disordered" evidence="1">
    <location>
        <begin position="53"/>
        <end position="137"/>
    </location>
</feature>
<gene>
    <name evidence="2" type="ORF">HYC85_008145</name>
</gene>
<reference evidence="3" key="1">
    <citation type="journal article" date="2020" name="Nat. Commun.">
        <title>Genome assembly of wild tea tree DASZ reveals pedigree and selection history of tea varieties.</title>
        <authorList>
            <person name="Zhang W."/>
            <person name="Zhang Y."/>
            <person name="Qiu H."/>
            <person name="Guo Y."/>
            <person name="Wan H."/>
            <person name="Zhang X."/>
            <person name="Scossa F."/>
            <person name="Alseekh S."/>
            <person name="Zhang Q."/>
            <person name="Wang P."/>
            <person name="Xu L."/>
            <person name="Schmidt M.H."/>
            <person name="Jia X."/>
            <person name="Li D."/>
            <person name="Zhu A."/>
            <person name="Guo F."/>
            <person name="Chen W."/>
            <person name="Ni D."/>
            <person name="Usadel B."/>
            <person name="Fernie A.R."/>
            <person name="Wen W."/>
        </authorList>
    </citation>
    <scope>NUCLEOTIDE SEQUENCE [LARGE SCALE GENOMIC DNA]</scope>
    <source>
        <strain evidence="3">cv. G240</strain>
    </source>
</reference>
<feature type="compositionally biased region" description="Polar residues" evidence="1">
    <location>
        <begin position="125"/>
        <end position="137"/>
    </location>
</feature>
<accession>A0A7J7HRQ2</accession>